<evidence type="ECO:0000313" key="3">
    <source>
        <dbReference type="Proteomes" id="UP000095285"/>
    </source>
</evidence>
<dbReference type="SUPFAM" id="SSF50998">
    <property type="entry name" value="Quinoprotein alcohol dehydrogenase-like"/>
    <property type="match status" value="1"/>
</dbReference>
<feature type="domain" description="Pyrrolo-quinoline quinone repeat" evidence="2">
    <location>
        <begin position="557"/>
        <end position="923"/>
    </location>
</feature>
<dbReference type="InterPro" id="IPR052091">
    <property type="entry name" value="Beta-ala_Activ/Resist"/>
</dbReference>
<accession>A0A1I7VU09</accession>
<proteinExistence type="predicted"/>
<dbReference type="InterPro" id="IPR018391">
    <property type="entry name" value="PQQ_b-propeller_rpt"/>
</dbReference>
<dbReference type="PANTHER" id="PTHR44394">
    <property type="entry name" value="BETA-ALANINE-ACTIVATING ENZYME"/>
    <property type="match status" value="1"/>
</dbReference>
<reference evidence="4" key="2">
    <citation type="submission" date="2016-11" db="UniProtKB">
        <authorList>
            <consortium name="WormBaseParasite"/>
        </authorList>
    </citation>
    <scope>IDENTIFICATION</scope>
</reference>
<dbReference type="InterPro" id="IPR002372">
    <property type="entry name" value="PQQ_rpt_dom"/>
</dbReference>
<dbReference type="WBParaSite" id="EN70_6282">
    <property type="protein sequence ID" value="EN70_6282"/>
    <property type="gene ID" value="EN70_6282"/>
</dbReference>
<protein>
    <submittedName>
        <fullName evidence="4">AMP-binding domain-containing protein</fullName>
    </submittedName>
</protein>
<dbReference type="SMART" id="SM00564">
    <property type="entry name" value="PQQ"/>
    <property type="match status" value="4"/>
</dbReference>
<feature type="domain" description="AMP-dependent synthetase/ligase" evidence="1">
    <location>
        <begin position="126"/>
        <end position="312"/>
    </location>
</feature>
<dbReference type="Gene3D" id="3.30.300.30">
    <property type="match status" value="1"/>
</dbReference>
<dbReference type="SUPFAM" id="SSF56801">
    <property type="entry name" value="Acetyl-CoA synthetase-like"/>
    <property type="match status" value="1"/>
</dbReference>
<dbReference type="STRING" id="7209.A0A1I7VU09"/>
<sequence length="926" mass="103038">MSMAPIAKTFSMIYMGEMDNSCGITVEYADIMNGVSLIAEKLTSYRNCLIAVALPKHPAFISAILGVLETKNCFVCCSSIETANSYRSTTTSCIISSIAAEDNQLPINIHGLQIYFHHNGYYYLDDFGKDKLCYLITTSGTLGERKEVLVPYSCIMPNIWDFSRRFQITTSDVILFATAATFDPFVVEILLAVVNGAKLLIVPDSFRSTPSKLADAILKYGITPSQLKILPHKALTKIFAGHSTVRTIILGGEAFPTNFIKRYHIDHKFINFYNVYGVTEVSCWASCHKIDWKETRVEIGEPLLGTKFNVSETGELLIGGSRRCFINGKLSGAWLPTGDIVELTELGKIYWCDRFDDQQKISGINVSLSGLARKAEEYDDIQSAVALRREQSVLLFIYVVNSATVQTDLCKKLAVGLPIIVILVDSWPVTQNGKVDRRRLMQIFEEKNLVFTMEDLYKLFENLKIILKSNQEMTFKDLGLDSSRAAELTLKTEHLLKQRDFPLLQYLLSDTGTIAGFLDALDFNQNLRQRNTIHMREIRIRPIENSTDVNLLWEYDLGKCIDAAPVVENGSVFLGSHSGLFVSLSLDGTKKWEVQLDGRIEATACCQSGIIAVGCYDGYLYFLDGKSGQLIWKFATENVIKSSPVLIDTGKKCLFGSHDKCLYLLDVKNHRMLWKVVCNGSILSSPMLTGTIVLCATLQGEFLGVELDTGVVLWKIQLAAPIFANLCVIKELNRALVVNVKGLVTLCDTTNGHIMCQYDILECIFAAPVQFPDGVSNSNVSIIVTQASSLFLLQTDTLQLLWYIRIDGVGSFPRPPEILDNEGYLFIQDSSGTLLAIKGLRDMIKKNTVDLEISTMEIVKVLRISSETFGGVRILERDKRDSSSSSNSNGSSSIGSDISNSKMAIVSYRALIGSRDDRIRCFSFSF</sequence>
<dbReference type="InterPro" id="IPR015943">
    <property type="entry name" value="WD40/YVTN_repeat-like_dom_sf"/>
</dbReference>
<evidence type="ECO:0000313" key="4">
    <source>
        <dbReference type="WBParaSite" id="EN70_6282"/>
    </source>
</evidence>
<dbReference type="Pfam" id="PF13570">
    <property type="entry name" value="Beta-prop_ACSF4"/>
    <property type="match status" value="1"/>
</dbReference>
<dbReference type="InterPro" id="IPR042099">
    <property type="entry name" value="ANL_N_sf"/>
</dbReference>
<name>A0A1I7VU09_LOALO</name>
<dbReference type="InterPro" id="IPR045851">
    <property type="entry name" value="AMP-bd_C_sf"/>
</dbReference>
<dbReference type="AlphaFoldDB" id="A0A1I7VU09"/>
<dbReference type="Pfam" id="PF00501">
    <property type="entry name" value="AMP-binding"/>
    <property type="match status" value="1"/>
</dbReference>
<dbReference type="InterPro" id="IPR000873">
    <property type="entry name" value="AMP-dep_synth/lig_dom"/>
</dbReference>
<dbReference type="PANTHER" id="PTHR44394:SF1">
    <property type="entry name" value="BETA-ALANINE-ACTIVATING ENZYME"/>
    <property type="match status" value="1"/>
</dbReference>
<reference evidence="3" key="1">
    <citation type="submission" date="2012-04" db="EMBL/GenBank/DDBJ databases">
        <title>The Genome Sequence of Loa loa.</title>
        <authorList>
            <consortium name="The Broad Institute Genome Sequencing Platform"/>
            <consortium name="Broad Institute Genome Sequencing Center for Infectious Disease"/>
            <person name="Nutman T.B."/>
            <person name="Fink D.L."/>
            <person name="Russ C."/>
            <person name="Young S."/>
            <person name="Zeng Q."/>
            <person name="Gargeya S."/>
            <person name="Alvarado L."/>
            <person name="Berlin A."/>
            <person name="Chapman S.B."/>
            <person name="Chen Z."/>
            <person name="Freedman E."/>
            <person name="Gellesch M."/>
            <person name="Goldberg J."/>
            <person name="Griggs A."/>
            <person name="Gujja S."/>
            <person name="Heilman E.R."/>
            <person name="Heiman D."/>
            <person name="Howarth C."/>
            <person name="Mehta T."/>
            <person name="Neiman D."/>
            <person name="Pearson M."/>
            <person name="Roberts A."/>
            <person name="Saif S."/>
            <person name="Shea T."/>
            <person name="Shenoy N."/>
            <person name="Sisk P."/>
            <person name="Stolte C."/>
            <person name="Sykes S."/>
            <person name="White J."/>
            <person name="Yandava C."/>
            <person name="Haas B."/>
            <person name="Henn M.R."/>
            <person name="Nusbaum C."/>
            <person name="Birren B."/>
        </authorList>
    </citation>
    <scope>NUCLEOTIDE SEQUENCE [LARGE SCALE GENOMIC DNA]</scope>
</reference>
<dbReference type="Gene3D" id="2.130.10.10">
    <property type="entry name" value="YVTN repeat-like/Quinoprotein amine dehydrogenase"/>
    <property type="match status" value="1"/>
</dbReference>
<dbReference type="eggNOG" id="KOG4649">
    <property type="taxonomic scope" value="Eukaryota"/>
</dbReference>
<dbReference type="GO" id="GO:0043041">
    <property type="term" value="P:amino acid activation for nonribosomal peptide biosynthetic process"/>
    <property type="evidence" value="ECO:0007669"/>
    <property type="project" value="TreeGrafter"/>
</dbReference>
<organism evidence="3 4">
    <name type="scientific">Loa loa</name>
    <name type="common">Eye worm</name>
    <name type="synonym">Filaria loa</name>
    <dbReference type="NCBI Taxonomy" id="7209"/>
    <lineage>
        <taxon>Eukaryota</taxon>
        <taxon>Metazoa</taxon>
        <taxon>Ecdysozoa</taxon>
        <taxon>Nematoda</taxon>
        <taxon>Chromadorea</taxon>
        <taxon>Rhabditida</taxon>
        <taxon>Spirurina</taxon>
        <taxon>Spiruromorpha</taxon>
        <taxon>Filarioidea</taxon>
        <taxon>Onchocercidae</taxon>
        <taxon>Loa</taxon>
    </lineage>
</organism>
<keyword evidence="3" id="KW-1185">Reference proteome</keyword>
<dbReference type="InterPro" id="IPR011047">
    <property type="entry name" value="Quinoprotein_ADH-like_sf"/>
</dbReference>
<dbReference type="Proteomes" id="UP000095285">
    <property type="component" value="Unassembled WGS sequence"/>
</dbReference>
<evidence type="ECO:0000259" key="1">
    <source>
        <dbReference type="Pfam" id="PF00501"/>
    </source>
</evidence>
<dbReference type="Gene3D" id="3.40.50.12780">
    <property type="entry name" value="N-terminal domain of ligase-like"/>
    <property type="match status" value="1"/>
</dbReference>
<evidence type="ECO:0000259" key="2">
    <source>
        <dbReference type="Pfam" id="PF13570"/>
    </source>
</evidence>